<reference evidence="2" key="1">
    <citation type="submission" date="2016-06" db="EMBL/GenBank/DDBJ databases">
        <title>Complete genome sequence of Actinoalloteichus fjordicus DSM 46855 (=ADI127-17), type strain of the new species Actinoalloteichus fjordicus.</title>
        <authorList>
            <person name="Ruckert C."/>
            <person name="Nouioui I."/>
            <person name="Willmese J."/>
            <person name="van Wezel G."/>
            <person name="Klenk H.-P."/>
            <person name="Kalinowski J."/>
            <person name="Zotchev S.B."/>
        </authorList>
    </citation>
    <scope>NUCLEOTIDE SEQUENCE [LARGE SCALE GENOMIC DNA]</scope>
    <source>
        <strain evidence="2">ADI127-7</strain>
    </source>
</reference>
<sequence length="265" mass="29819">MDYLTVFRRAQPELEQWRQRQVRYPPEEPERGSDLAEDDKVFRFQRISEMARLSLISAGEHLRLVWDGLDRGNLYSSAQHTALRGALVGAAQGVWITAPDDAVTRQRRGHAVISESYEQLRKYQSRTLDVASGLGLTPAGEQQVRAQREWIATRERALAAVQPAPMKLNVADVVRDVGPVVFPEDPFRQAGLRLAWNTLSGDAHVLMWSLAQRAEFQAFGLPDRATGLSIGITGGHLGELAGWYDLAMITLRRGWRLFDRRCEGT</sequence>
<evidence type="ECO:0000313" key="2">
    <source>
        <dbReference type="Proteomes" id="UP000185511"/>
    </source>
</evidence>
<dbReference type="RefSeq" id="WP_075764686.1">
    <property type="nucleotide sequence ID" value="NZ_CP016076.1"/>
</dbReference>
<organism evidence="1 2">
    <name type="scientific">Actinoalloteichus fjordicus</name>
    <dbReference type="NCBI Taxonomy" id="1612552"/>
    <lineage>
        <taxon>Bacteria</taxon>
        <taxon>Bacillati</taxon>
        <taxon>Actinomycetota</taxon>
        <taxon>Actinomycetes</taxon>
        <taxon>Pseudonocardiales</taxon>
        <taxon>Pseudonocardiaceae</taxon>
        <taxon>Actinoalloteichus</taxon>
    </lineage>
</organism>
<proteinExistence type="predicted"/>
<dbReference type="Proteomes" id="UP000185511">
    <property type="component" value="Chromosome"/>
</dbReference>
<dbReference type="EMBL" id="CP016076">
    <property type="protein sequence ID" value="APU15227.1"/>
    <property type="molecule type" value="Genomic_DNA"/>
</dbReference>
<dbReference type="AlphaFoldDB" id="A0AAC9LEF6"/>
<protein>
    <submittedName>
        <fullName evidence="1">Uncharacterized protein</fullName>
    </submittedName>
</protein>
<gene>
    <name evidence="1" type="ORF">UA74_15875</name>
</gene>
<accession>A0AAC9LEF6</accession>
<evidence type="ECO:0000313" key="1">
    <source>
        <dbReference type="EMBL" id="APU15227.1"/>
    </source>
</evidence>
<dbReference type="KEGG" id="acad:UA74_15875"/>
<keyword evidence="2" id="KW-1185">Reference proteome</keyword>
<name>A0AAC9LEF6_9PSEU</name>